<organism evidence="2 3">
    <name type="scientific">Ensete ventricosum</name>
    <name type="common">Abyssinian banana</name>
    <name type="synonym">Musa ensete</name>
    <dbReference type="NCBI Taxonomy" id="4639"/>
    <lineage>
        <taxon>Eukaryota</taxon>
        <taxon>Viridiplantae</taxon>
        <taxon>Streptophyta</taxon>
        <taxon>Embryophyta</taxon>
        <taxon>Tracheophyta</taxon>
        <taxon>Spermatophyta</taxon>
        <taxon>Magnoliopsida</taxon>
        <taxon>Liliopsida</taxon>
        <taxon>Zingiberales</taxon>
        <taxon>Musaceae</taxon>
        <taxon>Ensete</taxon>
    </lineage>
</organism>
<dbReference type="Proteomes" id="UP000287651">
    <property type="component" value="Unassembled WGS sequence"/>
</dbReference>
<comment type="caution">
    <text evidence="2">The sequence shown here is derived from an EMBL/GenBank/DDBJ whole genome shotgun (WGS) entry which is preliminary data.</text>
</comment>
<evidence type="ECO:0000256" key="1">
    <source>
        <dbReference type="SAM" id="MobiDB-lite"/>
    </source>
</evidence>
<accession>A0A426XXY3</accession>
<sequence>MCSTRVTPTAPKSDFSETSQERSRRRGRGSDSLASFVDREREERGGGGEVRFARDRHATVRGLRAWDERDVSQEVGFTRERDP</sequence>
<name>A0A426XXY3_ENSVE</name>
<proteinExistence type="predicted"/>
<protein>
    <submittedName>
        <fullName evidence="2">Uncharacterized protein</fullName>
    </submittedName>
</protein>
<reference evidence="2 3" key="1">
    <citation type="journal article" date="2014" name="Agronomy (Basel)">
        <title>A Draft Genome Sequence for Ensete ventricosum, the Drought-Tolerant Tree Against Hunger.</title>
        <authorList>
            <person name="Harrison J."/>
            <person name="Moore K.A."/>
            <person name="Paszkiewicz K."/>
            <person name="Jones T."/>
            <person name="Grant M."/>
            <person name="Ambacheew D."/>
            <person name="Muzemil S."/>
            <person name="Studholme D.J."/>
        </authorList>
    </citation>
    <scope>NUCLEOTIDE SEQUENCE [LARGE SCALE GENOMIC DNA]</scope>
</reference>
<dbReference type="EMBL" id="AMZH03016520">
    <property type="protein sequence ID" value="RRT44346.1"/>
    <property type="molecule type" value="Genomic_DNA"/>
</dbReference>
<gene>
    <name evidence="2" type="ORF">B296_00046875</name>
</gene>
<evidence type="ECO:0000313" key="3">
    <source>
        <dbReference type="Proteomes" id="UP000287651"/>
    </source>
</evidence>
<feature type="region of interest" description="Disordered" evidence="1">
    <location>
        <begin position="1"/>
        <end position="50"/>
    </location>
</feature>
<evidence type="ECO:0000313" key="2">
    <source>
        <dbReference type="EMBL" id="RRT44346.1"/>
    </source>
</evidence>
<feature type="compositionally biased region" description="Basic and acidic residues" evidence="1">
    <location>
        <begin position="37"/>
        <end position="50"/>
    </location>
</feature>
<dbReference type="AlphaFoldDB" id="A0A426XXY3"/>